<sequence length="215" mass="23508">LKPPFRSVLFSTIQFKIQVEFDKHFGYITPDVENKLVHHSARFFGRFVRPFTDFSSFWKTLLSFLPILQWLPRYNIKDNLLHDMIGGLMVGVMHVPQGSFAVVALVTGNAVSNLIVSKTGDTNATHANVSLSLESDIKPIDVTTALCLAIGMTQVIIATIGLDFVTTYLSEQLVAGFVTGAAVHVFVTQLKDITGIYGTPRRAGLGNAILVRGGT</sequence>
<dbReference type="PANTHER" id="PTHR11814">
    <property type="entry name" value="SULFATE TRANSPORTER"/>
    <property type="match status" value="1"/>
</dbReference>
<dbReference type="InterPro" id="IPR001902">
    <property type="entry name" value="SLC26A/SulP_fam"/>
</dbReference>
<protein>
    <submittedName>
        <fullName evidence="7">Sulfate_transp domain-containing protein</fullName>
    </submittedName>
</protein>
<reference evidence="7" key="1">
    <citation type="submission" date="2019-09" db="UniProtKB">
        <authorList>
            <consortium name="WormBaseParasite"/>
        </authorList>
    </citation>
    <scope>IDENTIFICATION</scope>
</reference>
<name>A0A183FDF6_HELPZ</name>
<dbReference type="InterPro" id="IPR011547">
    <property type="entry name" value="SLC26A/SulP_dom"/>
</dbReference>
<comment type="subcellular location">
    <subcellularLocation>
        <location evidence="1">Membrane</location>
        <topology evidence="1">Multi-pass membrane protein</topology>
    </subcellularLocation>
</comment>
<evidence type="ECO:0000313" key="7">
    <source>
        <dbReference type="WBParaSite" id="HPBE_0000426901-mRNA-1"/>
    </source>
</evidence>
<keyword evidence="3" id="KW-1133">Transmembrane helix</keyword>
<accession>A0A183FDF6</accession>
<dbReference type="GO" id="GO:0016020">
    <property type="term" value="C:membrane"/>
    <property type="evidence" value="ECO:0007669"/>
    <property type="project" value="UniProtKB-SubCell"/>
</dbReference>
<proteinExistence type="predicted"/>
<organism evidence="6 7">
    <name type="scientific">Heligmosomoides polygyrus</name>
    <name type="common">Parasitic roundworm</name>
    <dbReference type="NCBI Taxonomy" id="6339"/>
    <lineage>
        <taxon>Eukaryota</taxon>
        <taxon>Metazoa</taxon>
        <taxon>Ecdysozoa</taxon>
        <taxon>Nematoda</taxon>
        <taxon>Chromadorea</taxon>
        <taxon>Rhabditida</taxon>
        <taxon>Rhabditina</taxon>
        <taxon>Rhabditomorpha</taxon>
        <taxon>Strongyloidea</taxon>
        <taxon>Heligmosomidae</taxon>
        <taxon>Heligmosomoides</taxon>
    </lineage>
</organism>
<dbReference type="Pfam" id="PF00916">
    <property type="entry name" value="Sulfate_transp"/>
    <property type="match status" value="1"/>
</dbReference>
<feature type="domain" description="SLC26A/SulP transporter" evidence="5">
    <location>
        <begin position="88"/>
        <end position="197"/>
    </location>
</feature>
<evidence type="ECO:0000259" key="5">
    <source>
        <dbReference type="Pfam" id="PF00916"/>
    </source>
</evidence>
<evidence type="ECO:0000313" key="6">
    <source>
        <dbReference type="Proteomes" id="UP000050761"/>
    </source>
</evidence>
<evidence type="ECO:0000256" key="3">
    <source>
        <dbReference type="ARBA" id="ARBA00022989"/>
    </source>
</evidence>
<evidence type="ECO:0000256" key="2">
    <source>
        <dbReference type="ARBA" id="ARBA00022692"/>
    </source>
</evidence>
<dbReference type="GO" id="GO:0055085">
    <property type="term" value="P:transmembrane transport"/>
    <property type="evidence" value="ECO:0007669"/>
    <property type="project" value="InterPro"/>
</dbReference>
<evidence type="ECO:0000256" key="4">
    <source>
        <dbReference type="ARBA" id="ARBA00023136"/>
    </source>
</evidence>
<keyword evidence="2" id="KW-0812">Transmembrane</keyword>
<dbReference type="WBParaSite" id="HPBE_0000426901-mRNA-1">
    <property type="protein sequence ID" value="HPBE_0000426901-mRNA-1"/>
    <property type="gene ID" value="HPBE_0000426901"/>
</dbReference>
<keyword evidence="6" id="KW-1185">Reference proteome</keyword>
<keyword evidence="4" id="KW-0472">Membrane</keyword>
<dbReference type="Proteomes" id="UP000050761">
    <property type="component" value="Unassembled WGS sequence"/>
</dbReference>
<evidence type="ECO:0000256" key="1">
    <source>
        <dbReference type="ARBA" id="ARBA00004141"/>
    </source>
</evidence>
<dbReference type="AlphaFoldDB" id="A0A183FDF6"/>